<dbReference type="Gene3D" id="3.90.1200.10">
    <property type="match status" value="1"/>
</dbReference>
<evidence type="ECO:0000259" key="1">
    <source>
        <dbReference type="Pfam" id="PF01636"/>
    </source>
</evidence>
<sequence>MSALLTLPDDVDVVRTPLVAAAAHRPPLLILDTLGAYLDTVGVPAGELSWRRIGDGQANITYELRRGGARLVLRRGPRPPYPPSAHDMQREARVISAVSAAGVPAPAVIAVCADQSVIGAPFYLMEMLDGEVVTDTLPQGFDSPAAGTAMVHAAVDALADLHAVPLTGAVAALGRPEGYLARQVRRFAELWPLNTRREIPVIDGLAARLAASVPESARASVVHGDYRLGNLMYAAPDRLIAILDWEMATLGDPLADLGYLVATYSEPGREPTPMDLTPVTAKPGLPRRHDLAARYAERTGADVSALAWYEALALWKSAIFCEAIHTRWIDGQRPGDDFAPTLTDGVPRLADAADRALTRFEEGGR</sequence>
<dbReference type="InterPro" id="IPR052898">
    <property type="entry name" value="ACAD10-like"/>
</dbReference>
<reference evidence="2" key="1">
    <citation type="submission" date="2023-06" db="EMBL/GenBank/DDBJ databases">
        <title>SYSU T00b26.</title>
        <authorList>
            <person name="Gao L."/>
            <person name="Fang B.-Z."/>
            <person name="Li W.-J."/>
        </authorList>
    </citation>
    <scope>NUCLEOTIDE SEQUENCE</scope>
    <source>
        <strain evidence="2">SYSU T00b26</strain>
    </source>
</reference>
<accession>A0ABT8G0I7</accession>
<evidence type="ECO:0000313" key="2">
    <source>
        <dbReference type="EMBL" id="MDN4472645.1"/>
    </source>
</evidence>
<dbReference type="InterPro" id="IPR011009">
    <property type="entry name" value="Kinase-like_dom_sf"/>
</dbReference>
<dbReference type="PANTHER" id="PTHR47829">
    <property type="entry name" value="HYDROLASE, PUTATIVE (AFU_ORTHOLOGUE AFUA_1G12880)-RELATED"/>
    <property type="match status" value="1"/>
</dbReference>
<feature type="domain" description="Aminoglycoside phosphotransferase" evidence="1">
    <location>
        <begin position="50"/>
        <end position="269"/>
    </location>
</feature>
<dbReference type="SUPFAM" id="SSF56112">
    <property type="entry name" value="Protein kinase-like (PK-like)"/>
    <property type="match status" value="1"/>
</dbReference>
<dbReference type="RefSeq" id="WP_301127377.1">
    <property type="nucleotide sequence ID" value="NZ_JAUHPV010000003.1"/>
</dbReference>
<protein>
    <submittedName>
        <fullName evidence="2">Phosphotransferase family protein</fullName>
    </submittedName>
</protein>
<dbReference type="Proteomes" id="UP001172738">
    <property type="component" value="Unassembled WGS sequence"/>
</dbReference>
<dbReference type="Gene3D" id="3.30.200.20">
    <property type="entry name" value="Phosphorylase Kinase, domain 1"/>
    <property type="match status" value="1"/>
</dbReference>
<dbReference type="InterPro" id="IPR041726">
    <property type="entry name" value="ACAD10_11_N"/>
</dbReference>
<keyword evidence="3" id="KW-1185">Reference proteome</keyword>
<dbReference type="InterPro" id="IPR002575">
    <property type="entry name" value="Aminoglycoside_PTrfase"/>
</dbReference>
<dbReference type="PANTHER" id="PTHR47829:SF1">
    <property type="entry name" value="HAD FAMILY PHOSPHATASE"/>
    <property type="match status" value="1"/>
</dbReference>
<dbReference type="CDD" id="cd05154">
    <property type="entry name" value="ACAD10_11_N-like"/>
    <property type="match status" value="1"/>
</dbReference>
<organism evidence="2 3">
    <name type="scientific">Demequina zhanjiangensis</name>
    <dbReference type="NCBI Taxonomy" id="3051659"/>
    <lineage>
        <taxon>Bacteria</taxon>
        <taxon>Bacillati</taxon>
        <taxon>Actinomycetota</taxon>
        <taxon>Actinomycetes</taxon>
        <taxon>Micrococcales</taxon>
        <taxon>Demequinaceae</taxon>
        <taxon>Demequina</taxon>
    </lineage>
</organism>
<evidence type="ECO:0000313" key="3">
    <source>
        <dbReference type="Proteomes" id="UP001172738"/>
    </source>
</evidence>
<dbReference type="EMBL" id="JAUHPV010000003">
    <property type="protein sequence ID" value="MDN4472645.1"/>
    <property type="molecule type" value="Genomic_DNA"/>
</dbReference>
<dbReference type="Pfam" id="PF01636">
    <property type="entry name" value="APH"/>
    <property type="match status" value="1"/>
</dbReference>
<proteinExistence type="predicted"/>
<comment type="caution">
    <text evidence="2">The sequence shown here is derived from an EMBL/GenBank/DDBJ whole genome shotgun (WGS) entry which is preliminary data.</text>
</comment>
<name>A0ABT8G0I7_9MICO</name>
<gene>
    <name evidence="2" type="ORF">QQX04_06520</name>
</gene>